<accession>A0A644Y1I1</accession>
<dbReference type="PROSITE" id="PS51257">
    <property type="entry name" value="PROKAR_LIPOPROTEIN"/>
    <property type="match status" value="1"/>
</dbReference>
<comment type="caution">
    <text evidence="1">The sequence shown here is derived from an EMBL/GenBank/DDBJ whole genome shotgun (WGS) entry which is preliminary data.</text>
</comment>
<proteinExistence type="predicted"/>
<organism evidence="1">
    <name type="scientific">bioreactor metagenome</name>
    <dbReference type="NCBI Taxonomy" id="1076179"/>
    <lineage>
        <taxon>unclassified sequences</taxon>
        <taxon>metagenomes</taxon>
        <taxon>ecological metagenomes</taxon>
    </lineage>
</organism>
<gene>
    <name evidence="1" type="ORF">SDC9_68328</name>
</gene>
<evidence type="ECO:0008006" key="2">
    <source>
        <dbReference type="Google" id="ProtNLM"/>
    </source>
</evidence>
<name>A0A644Y1I1_9ZZZZ</name>
<dbReference type="AlphaFoldDB" id="A0A644Y1I1"/>
<evidence type="ECO:0000313" key="1">
    <source>
        <dbReference type="EMBL" id="MPM21878.1"/>
    </source>
</evidence>
<dbReference type="EMBL" id="VSSQ01003687">
    <property type="protein sequence ID" value="MPM21878.1"/>
    <property type="molecule type" value="Genomic_DNA"/>
</dbReference>
<protein>
    <recommendedName>
        <fullName evidence="2">Lipoprotein</fullName>
    </recommendedName>
</protein>
<sequence>MKYLLPLLLLPVFFSCEKPDVFPIEYKGTHSFVFRKKYAISDIYFYKGGVTSGREVITEKQVQDKFNISVNNFNLDEVRIDFNNMTLYETKGTASAVYSISISNDSLYYVDNGNHEKEFVGVITRDKSCYSYFKTYYLFRFQDDKRKIESSGSIRGVLSYNDAFKKENLFFSGKEYGFTSPAEMKNKNDVVCWVIVRFILEKR</sequence>
<reference evidence="1" key="1">
    <citation type="submission" date="2019-08" db="EMBL/GenBank/DDBJ databases">
        <authorList>
            <person name="Kucharzyk K."/>
            <person name="Murdoch R.W."/>
            <person name="Higgins S."/>
            <person name="Loffler F."/>
        </authorList>
    </citation>
    <scope>NUCLEOTIDE SEQUENCE</scope>
</reference>